<evidence type="ECO:0000256" key="1">
    <source>
        <dbReference type="ARBA" id="ARBA00004442"/>
    </source>
</evidence>
<organism evidence="4 5">
    <name type="scientific">Dyadobacter frigoris</name>
    <dbReference type="NCBI Taxonomy" id="2576211"/>
    <lineage>
        <taxon>Bacteria</taxon>
        <taxon>Pseudomonadati</taxon>
        <taxon>Bacteroidota</taxon>
        <taxon>Cytophagia</taxon>
        <taxon>Cytophagales</taxon>
        <taxon>Spirosomataceae</taxon>
        <taxon>Dyadobacter</taxon>
    </lineage>
</organism>
<keyword evidence="5" id="KW-1185">Reference proteome</keyword>
<comment type="caution">
    <text evidence="4">The sequence shown here is derived from an EMBL/GenBank/DDBJ whole genome shotgun (WGS) entry which is preliminary data.</text>
</comment>
<gene>
    <name evidence="4" type="ORF">FDK13_20215</name>
</gene>
<dbReference type="EMBL" id="SZVO01000009">
    <property type="protein sequence ID" value="TKT90646.1"/>
    <property type="molecule type" value="Genomic_DNA"/>
</dbReference>
<sequence>MCYKKTTNLLLNVPIPYTTGQSTALQNYGSVESKGIELGINTTNFSGPFSWNTNFVFSVNRNKTPNITCQELCM</sequence>
<dbReference type="Proteomes" id="UP000304900">
    <property type="component" value="Unassembled WGS sequence"/>
</dbReference>
<keyword evidence="4" id="KW-0675">Receptor</keyword>
<evidence type="ECO:0000256" key="3">
    <source>
        <dbReference type="ARBA" id="ARBA00023237"/>
    </source>
</evidence>
<reference evidence="4 5" key="1">
    <citation type="submission" date="2019-05" db="EMBL/GenBank/DDBJ databases">
        <title>Dyadobacter AR-3-8 sp. nov., isolated from arctic soil.</title>
        <authorList>
            <person name="Chaudhary D.K."/>
        </authorList>
    </citation>
    <scope>NUCLEOTIDE SEQUENCE [LARGE SCALE GENOMIC DNA]</scope>
    <source>
        <strain evidence="4 5">AR-3-8</strain>
    </source>
</reference>
<evidence type="ECO:0000256" key="2">
    <source>
        <dbReference type="ARBA" id="ARBA00023136"/>
    </source>
</evidence>
<comment type="subcellular location">
    <subcellularLocation>
        <location evidence="1">Cell outer membrane</location>
    </subcellularLocation>
</comment>
<evidence type="ECO:0000313" key="4">
    <source>
        <dbReference type="EMBL" id="TKT90646.1"/>
    </source>
</evidence>
<name>A0A4U6D1Y6_9BACT</name>
<protein>
    <submittedName>
        <fullName evidence="4">TonB-dependent receptor</fullName>
    </submittedName>
</protein>
<keyword evidence="3" id="KW-0998">Cell outer membrane</keyword>
<dbReference type="GO" id="GO:0009279">
    <property type="term" value="C:cell outer membrane"/>
    <property type="evidence" value="ECO:0007669"/>
    <property type="project" value="UniProtKB-SubCell"/>
</dbReference>
<accession>A0A4U6D1Y6</accession>
<dbReference type="SUPFAM" id="SSF56935">
    <property type="entry name" value="Porins"/>
    <property type="match status" value="1"/>
</dbReference>
<proteinExistence type="predicted"/>
<dbReference type="Gene3D" id="2.40.170.20">
    <property type="entry name" value="TonB-dependent receptor, beta-barrel domain"/>
    <property type="match status" value="1"/>
</dbReference>
<dbReference type="AlphaFoldDB" id="A0A4U6D1Y6"/>
<evidence type="ECO:0000313" key="5">
    <source>
        <dbReference type="Proteomes" id="UP000304900"/>
    </source>
</evidence>
<dbReference type="InterPro" id="IPR036942">
    <property type="entry name" value="Beta-barrel_TonB_sf"/>
</dbReference>
<keyword evidence="2" id="KW-0472">Membrane</keyword>